<evidence type="ECO:0000256" key="3">
    <source>
        <dbReference type="ARBA" id="ARBA00022692"/>
    </source>
</evidence>
<gene>
    <name evidence="8" type="ORF">Zmor_020458</name>
</gene>
<feature type="transmembrane region" description="Helical" evidence="6">
    <location>
        <begin position="274"/>
        <end position="297"/>
    </location>
</feature>
<feature type="transmembrane region" description="Helical" evidence="6">
    <location>
        <begin position="31"/>
        <end position="52"/>
    </location>
</feature>
<keyword evidence="3 6" id="KW-0812">Transmembrane</keyword>
<dbReference type="Gene3D" id="1.20.1070.10">
    <property type="entry name" value="Rhodopsin 7-helix transmembrane proteins"/>
    <property type="match status" value="1"/>
</dbReference>
<dbReference type="PANTHER" id="PTHR46273">
    <property type="entry name" value="MYOSUPPRESSIN RECEPTOR 1, ISOFORM B-RELATED"/>
    <property type="match status" value="1"/>
</dbReference>
<evidence type="ECO:0000256" key="5">
    <source>
        <dbReference type="ARBA" id="ARBA00023136"/>
    </source>
</evidence>
<protein>
    <recommendedName>
        <fullName evidence="7">G-protein coupled receptors family 1 profile domain-containing protein</fullName>
    </recommendedName>
</protein>
<dbReference type="CDD" id="cd14978">
    <property type="entry name" value="7tmA_FMRFamide_R-like"/>
    <property type="match status" value="1"/>
</dbReference>
<sequence>MDGNVPQDKNVDCGGSLRNAALKYGNDYHPYLAIMVCVFGTVANLLNIAVLTRKDMVCFPINRILTALAIADMVLMIEYIPYAYYYYMVVRKYKDFTYPEAVYMLFHVDITNFLHTTSICLTLTLAIWRYLAIGYPQKSTILCSERRCTLAIALSYILPAILCAPTYITTTITEDPIIENNETVTLYRIDLNKIFQEDKTLLKINFWIYAVFIKLLPCCILTVISFWLIHTLFKAKKRNKYLRSYDCVPLKEIEKDVTRKVSKSERRADRTTKMLVAVLFLFLITEFPQGIFGLLIGIKGKDLFLECYQSYGEIMDILALINGAINFILYCCMNRMFRATFGQLFKHRILCLNNCRNAVLNKWPPSLETHTTVGNGTSATEV</sequence>
<feature type="transmembrane region" description="Helical" evidence="6">
    <location>
        <begin position="206"/>
        <end position="233"/>
    </location>
</feature>
<dbReference type="SUPFAM" id="SSF81321">
    <property type="entry name" value="Family A G protein-coupled receptor-like"/>
    <property type="match status" value="1"/>
</dbReference>
<keyword evidence="9" id="KW-1185">Reference proteome</keyword>
<reference evidence="8" key="1">
    <citation type="journal article" date="2023" name="G3 (Bethesda)">
        <title>Whole genome assemblies of Zophobas morio and Tenebrio molitor.</title>
        <authorList>
            <person name="Kaur S."/>
            <person name="Stinson S.A."/>
            <person name="diCenzo G.C."/>
        </authorList>
    </citation>
    <scope>NUCLEOTIDE SEQUENCE</scope>
    <source>
        <strain evidence="8">QUZm001</strain>
    </source>
</reference>
<feature type="transmembrane region" description="Helical" evidence="6">
    <location>
        <begin position="148"/>
        <end position="168"/>
    </location>
</feature>
<dbReference type="InterPro" id="IPR000276">
    <property type="entry name" value="GPCR_Rhodpsn"/>
</dbReference>
<dbReference type="PROSITE" id="PS50262">
    <property type="entry name" value="G_PROTEIN_RECEP_F1_2"/>
    <property type="match status" value="1"/>
</dbReference>
<dbReference type="Proteomes" id="UP001168821">
    <property type="component" value="Unassembled WGS sequence"/>
</dbReference>
<evidence type="ECO:0000313" key="8">
    <source>
        <dbReference type="EMBL" id="KAJ3648673.1"/>
    </source>
</evidence>
<organism evidence="8 9">
    <name type="scientific">Zophobas morio</name>
    <dbReference type="NCBI Taxonomy" id="2755281"/>
    <lineage>
        <taxon>Eukaryota</taxon>
        <taxon>Metazoa</taxon>
        <taxon>Ecdysozoa</taxon>
        <taxon>Arthropoda</taxon>
        <taxon>Hexapoda</taxon>
        <taxon>Insecta</taxon>
        <taxon>Pterygota</taxon>
        <taxon>Neoptera</taxon>
        <taxon>Endopterygota</taxon>
        <taxon>Coleoptera</taxon>
        <taxon>Polyphaga</taxon>
        <taxon>Cucujiformia</taxon>
        <taxon>Tenebrionidae</taxon>
        <taxon>Zophobas</taxon>
    </lineage>
</organism>
<evidence type="ECO:0000259" key="7">
    <source>
        <dbReference type="PROSITE" id="PS50262"/>
    </source>
</evidence>
<accession>A0AA38I1B6</accession>
<evidence type="ECO:0000256" key="2">
    <source>
        <dbReference type="ARBA" id="ARBA00010663"/>
    </source>
</evidence>
<dbReference type="GO" id="GO:0005886">
    <property type="term" value="C:plasma membrane"/>
    <property type="evidence" value="ECO:0007669"/>
    <property type="project" value="TreeGrafter"/>
</dbReference>
<dbReference type="GO" id="GO:0008528">
    <property type="term" value="F:G protein-coupled peptide receptor activity"/>
    <property type="evidence" value="ECO:0007669"/>
    <property type="project" value="InterPro"/>
</dbReference>
<dbReference type="PANTHER" id="PTHR46273:SF4">
    <property type="entry name" value="AT19640P"/>
    <property type="match status" value="1"/>
</dbReference>
<dbReference type="EMBL" id="JALNTZ010000006">
    <property type="protein sequence ID" value="KAJ3648673.1"/>
    <property type="molecule type" value="Genomic_DNA"/>
</dbReference>
<feature type="transmembrane region" description="Helical" evidence="6">
    <location>
        <begin position="104"/>
        <end position="128"/>
    </location>
</feature>
<feature type="transmembrane region" description="Helical" evidence="6">
    <location>
        <begin position="64"/>
        <end position="84"/>
    </location>
</feature>
<dbReference type="InterPro" id="IPR019427">
    <property type="entry name" value="7TM_GPCR_serpentine_rcpt_Srw"/>
</dbReference>
<comment type="subcellular location">
    <subcellularLocation>
        <location evidence="1">Membrane</location>
    </subcellularLocation>
</comment>
<feature type="transmembrane region" description="Helical" evidence="6">
    <location>
        <begin position="317"/>
        <end position="337"/>
    </location>
</feature>
<comment type="similarity">
    <text evidence="2">Belongs to the G-protein coupled receptor 1 family.</text>
</comment>
<keyword evidence="5 6" id="KW-0472">Membrane</keyword>
<evidence type="ECO:0000256" key="4">
    <source>
        <dbReference type="ARBA" id="ARBA00022989"/>
    </source>
</evidence>
<feature type="domain" description="G-protein coupled receptors family 1 profile" evidence="7">
    <location>
        <begin position="43"/>
        <end position="330"/>
    </location>
</feature>
<dbReference type="AlphaFoldDB" id="A0AA38I1B6"/>
<dbReference type="Pfam" id="PF10324">
    <property type="entry name" value="7TM_GPCR_Srw"/>
    <property type="match status" value="1"/>
</dbReference>
<evidence type="ECO:0000313" key="9">
    <source>
        <dbReference type="Proteomes" id="UP001168821"/>
    </source>
</evidence>
<keyword evidence="4 6" id="KW-1133">Transmembrane helix</keyword>
<evidence type="ECO:0000256" key="6">
    <source>
        <dbReference type="SAM" id="Phobius"/>
    </source>
</evidence>
<dbReference type="InterPro" id="IPR017452">
    <property type="entry name" value="GPCR_Rhodpsn_7TM"/>
</dbReference>
<evidence type="ECO:0000256" key="1">
    <source>
        <dbReference type="ARBA" id="ARBA00004370"/>
    </source>
</evidence>
<proteinExistence type="inferred from homology"/>
<dbReference type="InterPro" id="IPR053219">
    <property type="entry name" value="GPCR_Dmsr-1"/>
</dbReference>
<name>A0AA38I1B6_9CUCU</name>
<dbReference type="PRINTS" id="PR00237">
    <property type="entry name" value="GPCRRHODOPSN"/>
</dbReference>
<comment type="caution">
    <text evidence="8">The sequence shown here is derived from an EMBL/GenBank/DDBJ whole genome shotgun (WGS) entry which is preliminary data.</text>
</comment>